<comment type="similarity">
    <text evidence="2">Belongs to the complex I subunit 3 family.</text>
</comment>
<dbReference type="InterPro" id="IPR038430">
    <property type="entry name" value="NDAH_ubi_oxred_su3_sf"/>
</dbReference>
<evidence type="ECO:0000256" key="6">
    <source>
        <dbReference type="ARBA" id="ARBA00023136"/>
    </source>
</evidence>
<keyword evidence="5 7" id="KW-1133">Transmembrane helix</keyword>
<feature type="transmembrane region" description="Helical" evidence="7">
    <location>
        <begin position="69"/>
        <end position="87"/>
    </location>
</feature>
<protein>
    <submittedName>
        <fullName evidence="8">F420H2 dehydrogenase subunit A</fullName>
    </submittedName>
</protein>
<dbReference type="Pfam" id="PF00507">
    <property type="entry name" value="Oxidored_q4"/>
    <property type="match status" value="1"/>
</dbReference>
<dbReference type="Proteomes" id="UP000198535">
    <property type="component" value="Unassembled WGS sequence"/>
</dbReference>
<dbReference type="HAMAP" id="MF_01394">
    <property type="entry name" value="NDH1_NuoA"/>
    <property type="match status" value="1"/>
</dbReference>
<evidence type="ECO:0000256" key="3">
    <source>
        <dbReference type="ARBA" id="ARBA00022448"/>
    </source>
</evidence>
<evidence type="ECO:0000313" key="9">
    <source>
        <dbReference type="Proteomes" id="UP000198535"/>
    </source>
</evidence>
<evidence type="ECO:0000256" key="1">
    <source>
        <dbReference type="ARBA" id="ARBA00004141"/>
    </source>
</evidence>
<accession>A0A1I4NIC9</accession>
<feature type="transmembrane region" description="Helical" evidence="7">
    <location>
        <begin position="99"/>
        <end position="120"/>
    </location>
</feature>
<dbReference type="EMBL" id="FOUJ01000001">
    <property type="protein sequence ID" value="SFM15268.1"/>
    <property type="molecule type" value="Genomic_DNA"/>
</dbReference>
<reference evidence="9" key="1">
    <citation type="submission" date="2016-10" db="EMBL/GenBank/DDBJ databases">
        <authorList>
            <person name="Varghese N."/>
            <person name="Submissions S."/>
        </authorList>
    </citation>
    <scope>NUCLEOTIDE SEQUENCE [LARGE SCALE GENOMIC DNA]</scope>
    <source>
        <strain evidence="9">Mob M</strain>
    </source>
</reference>
<keyword evidence="4 7" id="KW-0812">Transmembrane</keyword>
<dbReference type="InterPro" id="IPR000440">
    <property type="entry name" value="NADH_UbQ/plastoQ_OxRdtase_su3"/>
</dbReference>
<dbReference type="PANTHER" id="PTHR11058:SF9">
    <property type="entry name" value="NADH-UBIQUINONE OXIDOREDUCTASE CHAIN 3"/>
    <property type="match status" value="1"/>
</dbReference>
<keyword evidence="3" id="KW-0813">Transport</keyword>
<sequence length="130" mass="14785">MSGIIDISNIANSYIPVAIILIVALVMPPITMLIIKVLSPRSKASAKYTTYEAGSLPIGNARIQFNVEYYLYAIAFVLFDIEVLFLYPWTTIFKGHDITYTATVEMLVFIFVVLFGYVYLIKKEALKWMK</sequence>
<evidence type="ECO:0000256" key="2">
    <source>
        <dbReference type="ARBA" id="ARBA00008472"/>
    </source>
</evidence>
<evidence type="ECO:0000256" key="5">
    <source>
        <dbReference type="ARBA" id="ARBA00022989"/>
    </source>
</evidence>
<dbReference type="InterPro" id="IPR023043">
    <property type="entry name" value="NAD(P)H_OxRDtase_bac/plastid"/>
</dbReference>
<evidence type="ECO:0000256" key="7">
    <source>
        <dbReference type="SAM" id="Phobius"/>
    </source>
</evidence>
<keyword evidence="9" id="KW-1185">Reference proteome</keyword>
<dbReference type="GO" id="GO:0016651">
    <property type="term" value="F:oxidoreductase activity, acting on NAD(P)H"/>
    <property type="evidence" value="ECO:0007669"/>
    <property type="project" value="InterPro"/>
</dbReference>
<dbReference type="GO" id="GO:0008137">
    <property type="term" value="F:NADH dehydrogenase (ubiquinone) activity"/>
    <property type="evidence" value="ECO:0007669"/>
    <property type="project" value="InterPro"/>
</dbReference>
<organism evidence="8 9">
    <name type="scientific">Methanolobus profundi</name>
    <dbReference type="NCBI Taxonomy" id="487685"/>
    <lineage>
        <taxon>Archaea</taxon>
        <taxon>Methanobacteriati</taxon>
        <taxon>Methanobacteriota</taxon>
        <taxon>Stenosarchaea group</taxon>
        <taxon>Methanomicrobia</taxon>
        <taxon>Methanosarcinales</taxon>
        <taxon>Methanosarcinaceae</taxon>
        <taxon>Methanolobus</taxon>
    </lineage>
</organism>
<evidence type="ECO:0000256" key="4">
    <source>
        <dbReference type="ARBA" id="ARBA00022692"/>
    </source>
</evidence>
<dbReference type="GO" id="GO:0030964">
    <property type="term" value="C:NADH dehydrogenase complex"/>
    <property type="evidence" value="ECO:0007669"/>
    <property type="project" value="TreeGrafter"/>
</dbReference>
<comment type="subcellular location">
    <subcellularLocation>
        <location evidence="1">Membrane</location>
        <topology evidence="1">Multi-pass membrane protein</topology>
    </subcellularLocation>
</comment>
<name>A0A1I4NIC9_9EURY</name>
<proteinExistence type="inferred from homology"/>
<dbReference type="STRING" id="487685.SAMN04488696_0074"/>
<gene>
    <name evidence="8" type="ORF">SAMN04488696_0074</name>
</gene>
<dbReference type="AlphaFoldDB" id="A0A1I4NIC9"/>
<dbReference type="OrthoDB" id="9823at2157"/>
<evidence type="ECO:0000313" key="8">
    <source>
        <dbReference type="EMBL" id="SFM15268.1"/>
    </source>
</evidence>
<dbReference type="Gene3D" id="1.20.58.1610">
    <property type="entry name" value="NADH:ubiquinone/plastoquinone oxidoreductase, chain 3"/>
    <property type="match status" value="1"/>
</dbReference>
<dbReference type="PANTHER" id="PTHR11058">
    <property type="entry name" value="NADH-UBIQUINONE OXIDOREDUCTASE CHAIN 3"/>
    <property type="match status" value="1"/>
</dbReference>
<dbReference type="RefSeq" id="WP_091931622.1">
    <property type="nucleotide sequence ID" value="NZ_FOUJ01000001.1"/>
</dbReference>
<feature type="transmembrane region" description="Helical" evidence="7">
    <location>
        <begin position="14"/>
        <end position="35"/>
    </location>
</feature>
<keyword evidence="6 7" id="KW-0472">Membrane</keyword>